<dbReference type="EMBL" id="MU825907">
    <property type="protein sequence ID" value="KAJ7383094.1"/>
    <property type="molecule type" value="Genomic_DNA"/>
</dbReference>
<protein>
    <submittedName>
        <fullName evidence="1">Uncharacterized protein</fullName>
    </submittedName>
</protein>
<comment type="caution">
    <text evidence="1">The sequence shown here is derived from an EMBL/GenBank/DDBJ whole genome shotgun (WGS) entry which is preliminary data.</text>
</comment>
<sequence length="99" mass="11069">MAEKREHSSASDSHSCSSKLLLSHVAGLFTDLYRCLIRVEIINSAFILLKIFDGRSTNSGAGQGFYDAPSLEHSERVKSAVNLITRLLKRTEMRQKVTE</sequence>
<organism evidence="1 2">
    <name type="scientific">Desmophyllum pertusum</name>
    <dbReference type="NCBI Taxonomy" id="174260"/>
    <lineage>
        <taxon>Eukaryota</taxon>
        <taxon>Metazoa</taxon>
        <taxon>Cnidaria</taxon>
        <taxon>Anthozoa</taxon>
        <taxon>Hexacorallia</taxon>
        <taxon>Scleractinia</taxon>
        <taxon>Caryophylliina</taxon>
        <taxon>Caryophylliidae</taxon>
        <taxon>Desmophyllum</taxon>
    </lineage>
</organism>
<reference evidence="1" key="1">
    <citation type="submission" date="2023-01" db="EMBL/GenBank/DDBJ databases">
        <title>Genome assembly of the deep-sea coral Lophelia pertusa.</title>
        <authorList>
            <person name="Herrera S."/>
            <person name="Cordes E."/>
        </authorList>
    </citation>
    <scope>NUCLEOTIDE SEQUENCE</scope>
    <source>
        <strain evidence="1">USNM1676648</strain>
        <tissue evidence="1">Polyp</tissue>
    </source>
</reference>
<dbReference type="AlphaFoldDB" id="A0A9W9ZN93"/>
<evidence type="ECO:0000313" key="2">
    <source>
        <dbReference type="Proteomes" id="UP001163046"/>
    </source>
</evidence>
<keyword evidence="2" id="KW-1185">Reference proteome</keyword>
<feature type="non-terminal residue" evidence="1">
    <location>
        <position position="99"/>
    </location>
</feature>
<evidence type="ECO:0000313" key="1">
    <source>
        <dbReference type="EMBL" id="KAJ7383094.1"/>
    </source>
</evidence>
<gene>
    <name evidence="1" type="ORF">OS493_030981</name>
</gene>
<proteinExistence type="predicted"/>
<accession>A0A9W9ZN93</accession>
<name>A0A9W9ZN93_9CNID</name>
<dbReference type="Proteomes" id="UP001163046">
    <property type="component" value="Unassembled WGS sequence"/>
</dbReference>